<reference evidence="1 2" key="1">
    <citation type="submission" date="2016-01" db="EMBL/GenBank/DDBJ databases">
        <authorList>
            <person name="Oliw E.H."/>
        </authorList>
    </citation>
    <scope>NUCLEOTIDE SEQUENCE [LARGE SCALE GENOMIC DNA]</scope>
    <source>
        <strain evidence="1 2">PSS_7772B</strain>
    </source>
</reference>
<dbReference type="EMBL" id="LRQB01000074">
    <property type="protein sequence ID" value="KXA19239.1"/>
    <property type="molecule type" value="Genomic_DNA"/>
</dbReference>
<dbReference type="AlphaFoldDB" id="A0A133NSI1"/>
<accession>A0A133NSI1</accession>
<dbReference type="Proteomes" id="UP000070687">
    <property type="component" value="Unassembled WGS sequence"/>
</dbReference>
<proteinExistence type="predicted"/>
<protein>
    <submittedName>
        <fullName evidence="1">Uncharacterized protein</fullName>
    </submittedName>
</protein>
<gene>
    <name evidence="1" type="ORF">HMPREF3208_01123</name>
</gene>
<organism evidence="1 2">
    <name type="scientific">Gardnerella vaginalis</name>
    <dbReference type="NCBI Taxonomy" id="2702"/>
    <lineage>
        <taxon>Bacteria</taxon>
        <taxon>Bacillati</taxon>
        <taxon>Actinomycetota</taxon>
        <taxon>Actinomycetes</taxon>
        <taxon>Bifidobacteriales</taxon>
        <taxon>Bifidobacteriaceae</taxon>
        <taxon>Gardnerella</taxon>
    </lineage>
</organism>
<sequence length="66" mass="7288">MASEQAAAAKAKALFFIFILLTSGRQDAISIQKSQVMSSKHKTYLSILSDRFLQANDRASSLIKIQ</sequence>
<evidence type="ECO:0000313" key="1">
    <source>
        <dbReference type="EMBL" id="KXA19239.1"/>
    </source>
</evidence>
<evidence type="ECO:0000313" key="2">
    <source>
        <dbReference type="Proteomes" id="UP000070687"/>
    </source>
</evidence>
<comment type="caution">
    <text evidence="1">The sequence shown here is derived from an EMBL/GenBank/DDBJ whole genome shotgun (WGS) entry which is preliminary data.</text>
</comment>
<name>A0A133NSI1_GARVA</name>